<feature type="region of interest" description="Disordered" evidence="10">
    <location>
        <begin position="261"/>
        <end position="298"/>
    </location>
</feature>
<dbReference type="GO" id="GO:0060271">
    <property type="term" value="P:cilium assembly"/>
    <property type="evidence" value="ECO:0007669"/>
    <property type="project" value="InterPro"/>
</dbReference>
<keyword evidence="12" id="KW-1185">Reference proteome</keyword>
<feature type="compositionally biased region" description="Acidic residues" evidence="10">
    <location>
        <begin position="51"/>
        <end position="67"/>
    </location>
</feature>
<feature type="coiled-coil region" evidence="9">
    <location>
        <begin position="638"/>
        <end position="734"/>
    </location>
</feature>
<evidence type="ECO:0000256" key="3">
    <source>
        <dbReference type="ARBA" id="ARBA00018408"/>
    </source>
</evidence>
<evidence type="ECO:0000313" key="12">
    <source>
        <dbReference type="Proteomes" id="UP000794436"/>
    </source>
</evidence>
<evidence type="ECO:0000313" key="11">
    <source>
        <dbReference type="EMBL" id="TMW66086.1"/>
    </source>
</evidence>
<dbReference type="GO" id="GO:0043015">
    <property type="term" value="F:gamma-tubulin binding"/>
    <property type="evidence" value="ECO:0007669"/>
    <property type="project" value="InterPro"/>
</dbReference>
<evidence type="ECO:0000256" key="1">
    <source>
        <dbReference type="ARBA" id="ARBA00004300"/>
    </source>
</evidence>
<evidence type="ECO:0000256" key="9">
    <source>
        <dbReference type="SAM" id="Coils"/>
    </source>
</evidence>
<feature type="compositionally biased region" description="Polar residues" evidence="10">
    <location>
        <begin position="464"/>
        <end position="476"/>
    </location>
</feature>
<feature type="compositionally biased region" description="Basic and acidic residues" evidence="10">
    <location>
        <begin position="445"/>
        <end position="462"/>
    </location>
</feature>
<evidence type="ECO:0000256" key="4">
    <source>
        <dbReference type="ARBA" id="ARBA00022490"/>
    </source>
</evidence>
<feature type="coiled-coil region" evidence="9">
    <location>
        <begin position="565"/>
        <end position="599"/>
    </location>
</feature>
<comment type="caution">
    <text evidence="11">The sequence shown here is derived from an EMBL/GenBank/DDBJ whole genome shotgun (WGS) entry which is preliminary data.</text>
</comment>
<sequence>MEATTTQSAADDEEDMLRMQYQQQQRLSSAFSSSSVDQFLRDNGFQIDGVLADDDVLSSSADDDDTIEREQMHEPTPSESSSLHLRDGLETLLRVDPEERRGDREEEQLSSDSGHHDSDSVVSSAAAGDEGDRPTPRFILLEDEDLRSVEHETRKSDEQRHQRPLISPPASSTVSRPPHVFTNPDTWTLSRDWRALESPMARQLPAASAAPIPTRVPTPPARREHAENDQNASFDRSLLFGGSQLSALSEESNLSDIGRIHRAQDTTEPSRNEPARVPSTPARRQRVASFSSSSTNGSVRVLDDELSDVLGVRASSLAARESSSGLSSLYSRDHAEGDEEEKRDESNRRQPSNPWRGGGNETTPESQRSDWGDVNILLRKNGLPTIQLNGVVVVDTATGRTVTKVVPEHASLITIVQDFVLQLDRKNQIIQDLVIDSNRSSKAQTRTEDDLASNEKKQEDLRNALQSAQSEISRLQEQARREKEATDRQVKTLKSANLKLQQQLKVSEHRVKAKEVLVERMQKKLQQQVDKESLTKARDRKVFRNLQQRDPRKTNVKDNQSLECISIYETQKEQMEEEIEHLRNQVAALNSEVRDKENALARRASVSSSSVHWATKSDHESIHSGNHKPSGFSASAIGDEMLERLEAARREQEQAAAKLRQREKIMLKKISAIEEELLTARDTIAELKDENANLTMEAESRPSIRDYRLCQRRIHLLERQLSENRLALEEANDINELRRFMGTTDLIERDRLNHRLHLNRLNTLPRETLLDVVKEVCRVLNLADITLITPSLHKLCNVVTAVPRMEKFIRDVCGFVYFHVDGGNGNQAEENRFELEQVLPTLQLWMSERKKLHELEGFKTAIVAELCKRSIEPSLLDKEKASADTTTALSNLPRAVHMVSELVELEKGVMHHREIYTQAATELERRPSVLINQIVRHFSHLFHVKSIEGVLPKINEVYLYVNEMENFLKVVRSVLDLRPDTSVASCLSAIQERVERETSTPPQDRTRRREEPVGLDDVGHENFVVDRKQSAAAGGVAGVRQVREMTILIRDLKKELGAATIHEILPRTKRLMELLSLSLHQTHGQEDDDDDTE</sequence>
<comment type="function">
    <text evidence="8">Plays a role in the organization of both preexisting and nascent microtubules in interphase cells. During mitosis, required for the organization and orientation of the mitotic spindle.</text>
</comment>
<keyword evidence="4" id="KW-0963">Cytoplasm</keyword>
<dbReference type="PANTHER" id="PTHR14594">
    <property type="entry name" value="CENTROSOMAL PROTEIN OF 70 KDA"/>
    <property type="match status" value="1"/>
</dbReference>
<name>A0A8K1CNX8_PYTOL</name>
<feature type="region of interest" description="Disordered" evidence="10">
    <location>
        <begin position="439"/>
        <end position="490"/>
    </location>
</feature>
<gene>
    <name evidence="11" type="ORF">Poli38472_003851</name>
</gene>
<evidence type="ECO:0000256" key="5">
    <source>
        <dbReference type="ARBA" id="ARBA00022803"/>
    </source>
</evidence>
<dbReference type="InterPro" id="IPR037692">
    <property type="entry name" value="CEP70"/>
</dbReference>
<evidence type="ECO:0000256" key="2">
    <source>
        <dbReference type="ARBA" id="ARBA00011832"/>
    </source>
</evidence>
<evidence type="ECO:0000256" key="7">
    <source>
        <dbReference type="ARBA" id="ARBA00023212"/>
    </source>
</evidence>
<feature type="compositionally biased region" description="Basic and acidic residues" evidence="10">
    <location>
        <begin position="84"/>
        <end position="104"/>
    </location>
</feature>
<dbReference type="PANTHER" id="PTHR14594:SF1">
    <property type="entry name" value="CENTROSOMAL PROTEIN OF 70 KDA"/>
    <property type="match status" value="1"/>
</dbReference>
<feature type="compositionally biased region" description="Basic and acidic residues" evidence="10">
    <location>
        <begin position="146"/>
        <end position="161"/>
    </location>
</feature>
<proteinExistence type="predicted"/>
<dbReference type="EMBL" id="SPLM01000036">
    <property type="protein sequence ID" value="TMW66086.1"/>
    <property type="molecule type" value="Genomic_DNA"/>
</dbReference>
<dbReference type="OrthoDB" id="2020926at2759"/>
<keyword evidence="6 9" id="KW-0175">Coiled coil</keyword>
<dbReference type="AlphaFoldDB" id="A0A8K1CNX8"/>
<feature type="compositionally biased region" description="Basic and acidic residues" evidence="10">
    <location>
        <begin position="477"/>
        <end position="490"/>
    </location>
</feature>
<accession>A0A8K1CNX8</accession>
<keyword evidence="5" id="KW-0802">TPR repeat</keyword>
<feature type="region of interest" description="Disordered" evidence="10">
    <location>
        <begin position="992"/>
        <end position="1013"/>
    </location>
</feature>
<protein>
    <recommendedName>
        <fullName evidence="3">Centrosomal protein of 70 kDa</fullName>
    </recommendedName>
</protein>
<feature type="compositionally biased region" description="Polar residues" evidence="10">
    <location>
        <begin position="288"/>
        <end position="298"/>
    </location>
</feature>
<feature type="compositionally biased region" description="Low complexity" evidence="10">
    <location>
        <begin position="18"/>
        <end position="35"/>
    </location>
</feature>
<organism evidence="11 12">
    <name type="scientific">Pythium oligandrum</name>
    <name type="common">Mycoparasitic fungus</name>
    <dbReference type="NCBI Taxonomy" id="41045"/>
    <lineage>
        <taxon>Eukaryota</taxon>
        <taxon>Sar</taxon>
        <taxon>Stramenopiles</taxon>
        <taxon>Oomycota</taxon>
        <taxon>Peronosporomycetes</taxon>
        <taxon>Pythiales</taxon>
        <taxon>Pythiaceae</taxon>
        <taxon>Pythium</taxon>
    </lineage>
</organism>
<evidence type="ECO:0000256" key="10">
    <source>
        <dbReference type="SAM" id="MobiDB-lite"/>
    </source>
</evidence>
<dbReference type="Proteomes" id="UP000794436">
    <property type="component" value="Unassembled WGS sequence"/>
</dbReference>
<comment type="subunit">
    <text evidence="2">Directly interacts with tubulin-gamma; this interaction determines centrosomal localization.</text>
</comment>
<feature type="region of interest" description="Disordered" evidence="10">
    <location>
        <begin position="198"/>
        <end position="233"/>
    </location>
</feature>
<feature type="compositionally biased region" description="Basic and acidic residues" evidence="10">
    <location>
        <begin position="261"/>
        <end position="274"/>
    </location>
</feature>
<reference evidence="11" key="1">
    <citation type="submission" date="2019-03" db="EMBL/GenBank/DDBJ databases">
        <title>Long read genome sequence of the mycoparasitic Pythium oligandrum ATCC 38472 isolated from sugarbeet rhizosphere.</title>
        <authorList>
            <person name="Gaulin E."/>
        </authorList>
    </citation>
    <scope>NUCLEOTIDE SEQUENCE</scope>
    <source>
        <strain evidence="11">ATCC 38472_TT</strain>
    </source>
</reference>
<feature type="region of interest" description="Disordered" evidence="10">
    <location>
        <begin position="1"/>
        <end position="35"/>
    </location>
</feature>
<comment type="subcellular location">
    <subcellularLocation>
        <location evidence="1">Cytoplasm</location>
        <location evidence="1">Cytoskeleton</location>
        <location evidence="1">Microtubule organizing center</location>
        <location evidence="1">Centrosome</location>
    </subcellularLocation>
</comment>
<dbReference type="GO" id="GO:0005813">
    <property type="term" value="C:centrosome"/>
    <property type="evidence" value="ECO:0007669"/>
    <property type="project" value="UniProtKB-SubCell"/>
</dbReference>
<evidence type="ECO:0000256" key="6">
    <source>
        <dbReference type="ARBA" id="ARBA00023054"/>
    </source>
</evidence>
<feature type="region of interest" description="Disordered" evidence="10">
    <location>
        <begin position="50"/>
        <end position="186"/>
    </location>
</feature>
<feature type="region of interest" description="Disordered" evidence="10">
    <location>
        <begin position="322"/>
        <end position="371"/>
    </location>
</feature>
<dbReference type="GO" id="GO:0070507">
    <property type="term" value="P:regulation of microtubule cytoskeleton organization"/>
    <property type="evidence" value="ECO:0007669"/>
    <property type="project" value="InterPro"/>
</dbReference>
<keyword evidence="7" id="KW-0206">Cytoskeleton</keyword>
<evidence type="ECO:0000256" key="8">
    <source>
        <dbReference type="ARBA" id="ARBA00025273"/>
    </source>
</evidence>